<evidence type="ECO:0000313" key="6">
    <source>
        <dbReference type="EMBL" id="PRQ19774.1"/>
    </source>
</evidence>
<dbReference type="AlphaFoldDB" id="A0A2P6PCW3"/>
<dbReference type="GO" id="GO:0004496">
    <property type="term" value="F:mevalonate kinase activity"/>
    <property type="evidence" value="ECO:0007669"/>
    <property type="project" value="UniProtKB-EC"/>
</dbReference>
<feature type="domain" description="GHMP kinase C-terminal" evidence="5">
    <location>
        <begin position="19"/>
        <end position="55"/>
    </location>
</feature>
<dbReference type="GO" id="GO:0019287">
    <property type="term" value="P:isopentenyl diphosphate biosynthetic process, mevalonate pathway"/>
    <property type="evidence" value="ECO:0007669"/>
    <property type="project" value="TreeGrafter"/>
</dbReference>
<evidence type="ECO:0000256" key="2">
    <source>
        <dbReference type="ARBA" id="ARBA00022679"/>
    </source>
</evidence>
<dbReference type="Proteomes" id="UP000238479">
    <property type="component" value="Chromosome 7"/>
</dbReference>
<gene>
    <name evidence="6" type="ORF">RchiOBHm_Chr7g0220941</name>
</gene>
<keyword evidence="3 6" id="KW-0418">Kinase</keyword>
<protein>
    <submittedName>
        <fullName evidence="6">Putative mevalonate kinase</fullName>
        <ecNumber evidence="6">2.7.1.36</ecNumber>
    </submittedName>
</protein>
<accession>A0A2P6PCW3</accession>
<dbReference type="Pfam" id="PF08544">
    <property type="entry name" value="GHMP_kinases_C"/>
    <property type="match status" value="1"/>
</dbReference>
<sequence>MEMNQGLLQCTGVSHASIILRTTLKYKLASKLTGSGGGGCVLTLLPTLLSATVVDKVTAELESCGFPCLTAAIGGQGVQVCFGGSS</sequence>
<dbReference type="GO" id="GO:0005829">
    <property type="term" value="C:cytosol"/>
    <property type="evidence" value="ECO:0007669"/>
    <property type="project" value="TreeGrafter"/>
</dbReference>
<dbReference type="PANTHER" id="PTHR43290">
    <property type="entry name" value="MEVALONATE KINASE"/>
    <property type="match status" value="1"/>
</dbReference>
<evidence type="ECO:0000256" key="1">
    <source>
        <dbReference type="ARBA" id="ARBA00022490"/>
    </source>
</evidence>
<dbReference type="InterPro" id="IPR006205">
    <property type="entry name" value="Mev_gal_kin"/>
</dbReference>
<dbReference type="STRING" id="74649.A0A2P6PCW3"/>
<dbReference type="SUPFAM" id="SSF55060">
    <property type="entry name" value="GHMP Kinase, C-terminal domain"/>
    <property type="match status" value="1"/>
</dbReference>
<evidence type="ECO:0000256" key="4">
    <source>
        <dbReference type="ARBA" id="ARBA00022842"/>
    </source>
</evidence>
<dbReference type="Gene3D" id="3.30.70.890">
    <property type="entry name" value="GHMP kinase, C-terminal domain"/>
    <property type="match status" value="1"/>
</dbReference>
<dbReference type="EC" id="2.7.1.36" evidence="6"/>
<dbReference type="InterPro" id="IPR036554">
    <property type="entry name" value="GHMP_kinase_C_sf"/>
</dbReference>
<comment type="caution">
    <text evidence="6">The sequence shown here is derived from an EMBL/GenBank/DDBJ whole genome shotgun (WGS) entry which is preliminary data.</text>
</comment>
<name>A0A2P6PCW3_ROSCH</name>
<reference evidence="6 7" key="1">
    <citation type="journal article" date="2018" name="Nat. Genet.">
        <title>The Rosa genome provides new insights in the design of modern roses.</title>
        <authorList>
            <person name="Bendahmane M."/>
        </authorList>
    </citation>
    <scope>NUCLEOTIDE SEQUENCE [LARGE SCALE GENOMIC DNA]</scope>
    <source>
        <strain evidence="7">cv. Old Blush</strain>
    </source>
</reference>
<dbReference type="GO" id="GO:0005524">
    <property type="term" value="F:ATP binding"/>
    <property type="evidence" value="ECO:0007669"/>
    <property type="project" value="InterPro"/>
</dbReference>
<organism evidence="6 7">
    <name type="scientific">Rosa chinensis</name>
    <name type="common">China rose</name>
    <dbReference type="NCBI Taxonomy" id="74649"/>
    <lineage>
        <taxon>Eukaryota</taxon>
        <taxon>Viridiplantae</taxon>
        <taxon>Streptophyta</taxon>
        <taxon>Embryophyta</taxon>
        <taxon>Tracheophyta</taxon>
        <taxon>Spermatophyta</taxon>
        <taxon>Magnoliopsida</taxon>
        <taxon>eudicotyledons</taxon>
        <taxon>Gunneridae</taxon>
        <taxon>Pentapetalae</taxon>
        <taxon>rosids</taxon>
        <taxon>fabids</taxon>
        <taxon>Rosales</taxon>
        <taxon>Rosaceae</taxon>
        <taxon>Rosoideae</taxon>
        <taxon>Rosoideae incertae sedis</taxon>
        <taxon>Rosa</taxon>
    </lineage>
</organism>
<dbReference type="EMBL" id="PDCK01000045">
    <property type="protein sequence ID" value="PRQ19774.1"/>
    <property type="molecule type" value="Genomic_DNA"/>
</dbReference>
<evidence type="ECO:0000313" key="7">
    <source>
        <dbReference type="Proteomes" id="UP000238479"/>
    </source>
</evidence>
<keyword evidence="2 6" id="KW-0808">Transferase</keyword>
<dbReference type="Gramene" id="PRQ19774">
    <property type="protein sequence ID" value="PRQ19774"/>
    <property type="gene ID" value="RchiOBHm_Chr7g0220941"/>
</dbReference>
<dbReference type="InterPro" id="IPR013750">
    <property type="entry name" value="GHMP_kinase_C_dom"/>
</dbReference>
<evidence type="ECO:0000256" key="3">
    <source>
        <dbReference type="ARBA" id="ARBA00022777"/>
    </source>
</evidence>
<dbReference type="PANTHER" id="PTHR43290:SF2">
    <property type="entry name" value="MEVALONATE KINASE"/>
    <property type="match status" value="1"/>
</dbReference>
<proteinExistence type="predicted"/>
<keyword evidence="7" id="KW-1185">Reference proteome</keyword>
<keyword evidence="4" id="KW-0460">Magnesium</keyword>
<keyword evidence="1" id="KW-0963">Cytoplasm</keyword>
<evidence type="ECO:0000259" key="5">
    <source>
        <dbReference type="Pfam" id="PF08544"/>
    </source>
</evidence>